<accession>A0AAN7ZVR1</accession>
<dbReference type="Proteomes" id="UP001310594">
    <property type="component" value="Unassembled WGS sequence"/>
</dbReference>
<evidence type="ECO:0008006" key="3">
    <source>
        <dbReference type="Google" id="ProtNLM"/>
    </source>
</evidence>
<dbReference type="Gene3D" id="1.10.530.10">
    <property type="match status" value="1"/>
</dbReference>
<reference evidence="1" key="1">
    <citation type="submission" date="2023-08" db="EMBL/GenBank/DDBJ databases">
        <title>Black Yeasts Isolated from many extreme environments.</title>
        <authorList>
            <person name="Coleine C."/>
            <person name="Stajich J.E."/>
            <person name="Selbmann L."/>
        </authorList>
    </citation>
    <scope>NUCLEOTIDE SEQUENCE</scope>
    <source>
        <strain evidence="1">CCFEE 5810</strain>
    </source>
</reference>
<evidence type="ECO:0000313" key="2">
    <source>
        <dbReference type="Proteomes" id="UP001310594"/>
    </source>
</evidence>
<dbReference type="EMBL" id="JAVRQU010000003">
    <property type="protein sequence ID" value="KAK5705551.1"/>
    <property type="molecule type" value="Genomic_DNA"/>
</dbReference>
<comment type="caution">
    <text evidence="1">The sequence shown here is derived from an EMBL/GenBank/DDBJ whole genome shotgun (WGS) entry which is preliminary data.</text>
</comment>
<name>A0AAN7ZVR1_9PEZI</name>
<sequence>MALSVMALPLASEVDVTDSTTKPCTTTSAATSSVTTDGYGSFSGASFGTKFHTVPTSVSTTTTTTSSLTVSIVSPVTTHSISTVTDSSPTTTLSTDIGAAATAYTGDGSTGAGWPGMNDWISTFDDLFEINKPMMKGSCTKYDQPNNSDDEINDLKSAVWSVSQSSSIDPRYILAVVMQESFGCVRVWGTVGAHLNPGLMQSHGGAGTCNTAVGYAGKLGEAGTASNPCSSDQITQMIKDGVTGTALGDGLTQLLQKAGGNDDSKYYKAARMYNSGAESIPSNGDLSSTALAATASYSSDIANRLRGVVIEQK</sequence>
<proteinExistence type="predicted"/>
<dbReference type="SUPFAM" id="SSF53955">
    <property type="entry name" value="Lysozyme-like"/>
    <property type="match status" value="1"/>
</dbReference>
<protein>
    <recommendedName>
        <fullName evidence="3">Transglycosylase SLT domain-containing protein</fullName>
    </recommendedName>
</protein>
<evidence type="ECO:0000313" key="1">
    <source>
        <dbReference type="EMBL" id="KAK5705551.1"/>
    </source>
</evidence>
<gene>
    <name evidence="1" type="ORF">LTR97_002670</name>
</gene>
<dbReference type="AlphaFoldDB" id="A0AAN7ZVR1"/>
<dbReference type="InterPro" id="IPR023346">
    <property type="entry name" value="Lysozyme-like_dom_sf"/>
</dbReference>
<organism evidence="1 2">
    <name type="scientific">Elasticomyces elasticus</name>
    <dbReference type="NCBI Taxonomy" id="574655"/>
    <lineage>
        <taxon>Eukaryota</taxon>
        <taxon>Fungi</taxon>
        <taxon>Dikarya</taxon>
        <taxon>Ascomycota</taxon>
        <taxon>Pezizomycotina</taxon>
        <taxon>Dothideomycetes</taxon>
        <taxon>Dothideomycetidae</taxon>
        <taxon>Mycosphaerellales</taxon>
        <taxon>Teratosphaeriaceae</taxon>
        <taxon>Elasticomyces</taxon>
    </lineage>
</organism>